<protein>
    <submittedName>
        <fullName evidence="1">Uncharacterized protein</fullName>
    </submittedName>
</protein>
<evidence type="ECO:0000313" key="1">
    <source>
        <dbReference type="EMBL" id="JAE15092.1"/>
    </source>
</evidence>
<organism evidence="1">
    <name type="scientific">Arundo donax</name>
    <name type="common">Giant reed</name>
    <name type="synonym">Donax arundinaceus</name>
    <dbReference type="NCBI Taxonomy" id="35708"/>
    <lineage>
        <taxon>Eukaryota</taxon>
        <taxon>Viridiplantae</taxon>
        <taxon>Streptophyta</taxon>
        <taxon>Embryophyta</taxon>
        <taxon>Tracheophyta</taxon>
        <taxon>Spermatophyta</taxon>
        <taxon>Magnoliopsida</taxon>
        <taxon>Liliopsida</taxon>
        <taxon>Poales</taxon>
        <taxon>Poaceae</taxon>
        <taxon>PACMAD clade</taxon>
        <taxon>Arundinoideae</taxon>
        <taxon>Arundineae</taxon>
        <taxon>Arundo</taxon>
    </lineage>
</organism>
<name>A0A0A9FS55_ARUDO</name>
<reference evidence="1" key="2">
    <citation type="journal article" date="2015" name="Data Brief">
        <title>Shoot transcriptome of the giant reed, Arundo donax.</title>
        <authorList>
            <person name="Barrero R.A."/>
            <person name="Guerrero F.D."/>
            <person name="Moolhuijzen P."/>
            <person name="Goolsby J.A."/>
            <person name="Tidwell J."/>
            <person name="Bellgard S.E."/>
            <person name="Bellgard M.I."/>
        </authorList>
    </citation>
    <scope>NUCLEOTIDE SEQUENCE</scope>
    <source>
        <tissue evidence="1">Shoot tissue taken approximately 20 cm above the soil surface</tissue>
    </source>
</reference>
<sequence>MILNLLCLKHVFLLLLNSILPFFYRSSLTV</sequence>
<dbReference type="AlphaFoldDB" id="A0A0A9FS55"/>
<reference evidence="1" key="1">
    <citation type="submission" date="2014-09" db="EMBL/GenBank/DDBJ databases">
        <authorList>
            <person name="Magalhaes I.L.F."/>
            <person name="Oliveira U."/>
            <person name="Santos F.R."/>
            <person name="Vidigal T.H.D.A."/>
            <person name="Brescovit A.D."/>
            <person name="Santos A.J."/>
        </authorList>
    </citation>
    <scope>NUCLEOTIDE SEQUENCE</scope>
    <source>
        <tissue evidence="1">Shoot tissue taken approximately 20 cm above the soil surface</tissue>
    </source>
</reference>
<accession>A0A0A9FS55</accession>
<dbReference type="EMBL" id="GBRH01182804">
    <property type="protein sequence ID" value="JAE15092.1"/>
    <property type="molecule type" value="Transcribed_RNA"/>
</dbReference>
<proteinExistence type="predicted"/>